<evidence type="ECO:0000313" key="1">
    <source>
        <dbReference type="EMBL" id="KAH3699554.1"/>
    </source>
</evidence>
<dbReference type="AlphaFoldDB" id="A0A9D3YFE2"/>
<name>A0A9D3YFE2_DREPO</name>
<dbReference type="Proteomes" id="UP000828390">
    <property type="component" value="Unassembled WGS sequence"/>
</dbReference>
<protein>
    <submittedName>
        <fullName evidence="1">Uncharacterized protein</fullName>
    </submittedName>
</protein>
<sequence length="84" mass="9508">MSPPVRIKTRTTGLIYVQSSLDSVRIGSKVTTLPSTLSKKAAGQDKVTRNQKLPVYYNRRLFSNIQAFDTKLISFRTESPKYNV</sequence>
<accession>A0A9D3YFE2</accession>
<reference evidence="1" key="1">
    <citation type="journal article" date="2019" name="bioRxiv">
        <title>The Genome of the Zebra Mussel, Dreissena polymorpha: A Resource for Invasive Species Research.</title>
        <authorList>
            <person name="McCartney M.A."/>
            <person name="Auch B."/>
            <person name="Kono T."/>
            <person name="Mallez S."/>
            <person name="Zhang Y."/>
            <person name="Obille A."/>
            <person name="Becker A."/>
            <person name="Abrahante J.E."/>
            <person name="Garbe J."/>
            <person name="Badalamenti J.P."/>
            <person name="Herman A."/>
            <person name="Mangelson H."/>
            <person name="Liachko I."/>
            <person name="Sullivan S."/>
            <person name="Sone E.D."/>
            <person name="Koren S."/>
            <person name="Silverstein K.A.T."/>
            <person name="Beckman K.B."/>
            <person name="Gohl D.M."/>
        </authorList>
    </citation>
    <scope>NUCLEOTIDE SEQUENCE</scope>
    <source>
        <strain evidence="1">Duluth1</strain>
        <tissue evidence="1">Whole animal</tissue>
    </source>
</reference>
<organism evidence="1 2">
    <name type="scientific">Dreissena polymorpha</name>
    <name type="common">Zebra mussel</name>
    <name type="synonym">Mytilus polymorpha</name>
    <dbReference type="NCBI Taxonomy" id="45954"/>
    <lineage>
        <taxon>Eukaryota</taxon>
        <taxon>Metazoa</taxon>
        <taxon>Spiralia</taxon>
        <taxon>Lophotrochozoa</taxon>
        <taxon>Mollusca</taxon>
        <taxon>Bivalvia</taxon>
        <taxon>Autobranchia</taxon>
        <taxon>Heteroconchia</taxon>
        <taxon>Euheterodonta</taxon>
        <taxon>Imparidentia</taxon>
        <taxon>Neoheterodontei</taxon>
        <taxon>Myida</taxon>
        <taxon>Dreissenoidea</taxon>
        <taxon>Dreissenidae</taxon>
        <taxon>Dreissena</taxon>
    </lineage>
</organism>
<gene>
    <name evidence="1" type="ORF">DPMN_074512</name>
</gene>
<comment type="caution">
    <text evidence="1">The sequence shown here is derived from an EMBL/GenBank/DDBJ whole genome shotgun (WGS) entry which is preliminary data.</text>
</comment>
<evidence type="ECO:0000313" key="2">
    <source>
        <dbReference type="Proteomes" id="UP000828390"/>
    </source>
</evidence>
<keyword evidence="2" id="KW-1185">Reference proteome</keyword>
<reference evidence="1" key="2">
    <citation type="submission" date="2020-11" db="EMBL/GenBank/DDBJ databases">
        <authorList>
            <person name="McCartney M.A."/>
            <person name="Auch B."/>
            <person name="Kono T."/>
            <person name="Mallez S."/>
            <person name="Becker A."/>
            <person name="Gohl D.M."/>
            <person name="Silverstein K.A.T."/>
            <person name="Koren S."/>
            <person name="Bechman K.B."/>
            <person name="Herman A."/>
            <person name="Abrahante J.E."/>
            <person name="Garbe J."/>
        </authorList>
    </citation>
    <scope>NUCLEOTIDE SEQUENCE</scope>
    <source>
        <strain evidence="1">Duluth1</strain>
        <tissue evidence="1">Whole animal</tissue>
    </source>
</reference>
<proteinExistence type="predicted"/>
<dbReference type="EMBL" id="JAIWYP010000015">
    <property type="protein sequence ID" value="KAH3699554.1"/>
    <property type="molecule type" value="Genomic_DNA"/>
</dbReference>